<reference evidence="2" key="2">
    <citation type="submission" date="2025-09" db="UniProtKB">
        <authorList>
            <consortium name="Ensembl"/>
        </authorList>
    </citation>
    <scope>IDENTIFICATION</scope>
</reference>
<dbReference type="Gene3D" id="6.10.140.140">
    <property type="match status" value="1"/>
</dbReference>
<evidence type="ECO:0000259" key="1">
    <source>
        <dbReference type="PROSITE" id="PS50805"/>
    </source>
</evidence>
<protein>
    <recommendedName>
        <fullName evidence="1">KRAB domain-containing protein</fullName>
    </recommendedName>
</protein>
<dbReference type="AlphaFoldDB" id="A0A670KJB9"/>
<dbReference type="SUPFAM" id="SSF109640">
    <property type="entry name" value="KRAB domain (Kruppel-associated box)"/>
    <property type="match status" value="1"/>
</dbReference>
<dbReference type="GO" id="GO:0006355">
    <property type="term" value="P:regulation of DNA-templated transcription"/>
    <property type="evidence" value="ECO:0007669"/>
    <property type="project" value="InterPro"/>
</dbReference>
<accession>A0A670KJB9</accession>
<evidence type="ECO:0000313" key="2">
    <source>
        <dbReference type="Ensembl" id="ENSPMRP00000034792.1"/>
    </source>
</evidence>
<feature type="domain" description="KRAB" evidence="1">
    <location>
        <begin position="9"/>
        <end position="69"/>
    </location>
</feature>
<reference evidence="2" key="1">
    <citation type="submission" date="2025-08" db="UniProtKB">
        <authorList>
            <consortium name="Ensembl"/>
        </authorList>
    </citation>
    <scope>IDENTIFICATION</scope>
</reference>
<keyword evidence="3" id="KW-1185">Reference proteome</keyword>
<dbReference type="Pfam" id="PF01352">
    <property type="entry name" value="KRAB"/>
    <property type="match status" value="1"/>
</dbReference>
<sequence>MCTAEEGPFSFKVVALQCSREEQALLDPGQRAPFRDALLYNSERGVNLEWPLVLIYQSLSFASPGVRSF</sequence>
<dbReference type="InterPro" id="IPR001909">
    <property type="entry name" value="KRAB"/>
</dbReference>
<evidence type="ECO:0000313" key="3">
    <source>
        <dbReference type="Proteomes" id="UP000472272"/>
    </source>
</evidence>
<dbReference type="InterPro" id="IPR036051">
    <property type="entry name" value="KRAB_dom_sf"/>
</dbReference>
<dbReference type="PROSITE" id="PS50805">
    <property type="entry name" value="KRAB"/>
    <property type="match status" value="1"/>
</dbReference>
<dbReference type="Ensembl" id="ENSPMRT00000036899.1">
    <property type="protein sequence ID" value="ENSPMRP00000034792.1"/>
    <property type="gene ID" value="ENSPMRG00000022533.1"/>
</dbReference>
<name>A0A670KJB9_PODMU</name>
<organism evidence="2 3">
    <name type="scientific">Podarcis muralis</name>
    <name type="common">Wall lizard</name>
    <name type="synonym">Lacerta muralis</name>
    <dbReference type="NCBI Taxonomy" id="64176"/>
    <lineage>
        <taxon>Eukaryota</taxon>
        <taxon>Metazoa</taxon>
        <taxon>Chordata</taxon>
        <taxon>Craniata</taxon>
        <taxon>Vertebrata</taxon>
        <taxon>Euteleostomi</taxon>
        <taxon>Lepidosauria</taxon>
        <taxon>Squamata</taxon>
        <taxon>Bifurcata</taxon>
        <taxon>Unidentata</taxon>
        <taxon>Episquamata</taxon>
        <taxon>Laterata</taxon>
        <taxon>Lacertibaenia</taxon>
        <taxon>Lacertidae</taxon>
        <taxon>Podarcis</taxon>
    </lineage>
</organism>
<dbReference type="Proteomes" id="UP000472272">
    <property type="component" value="Unplaced"/>
</dbReference>
<proteinExistence type="predicted"/>